<gene>
    <name evidence="3" type="ORF">GDH07_27115</name>
</gene>
<keyword evidence="1" id="KW-0472">Membrane</keyword>
<dbReference type="GO" id="GO:0016020">
    <property type="term" value="C:membrane"/>
    <property type="evidence" value="ECO:0007669"/>
    <property type="project" value="InterPro"/>
</dbReference>
<feature type="domain" description="EamA" evidence="2">
    <location>
        <begin position="153"/>
        <end position="283"/>
    </location>
</feature>
<protein>
    <submittedName>
        <fullName evidence="3">EamA family transporter</fullName>
    </submittedName>
</protein>
<evidence type="ECO:0000313" key="4">
    <source>
        <dbReference type="Proteomes" id="UP000486534"/>
    </source>
</evidence>
<dbReference type="PANTHER" id="PTHR22911">
    <property type="entry name" value="ACYL-MALONYL CONDENSING ENZYME-RELATED"/>
    <property type="match status" value="1"/>
</dbReference>
<feature type="transmembrane region" description="Helical" evidence="1">
    <location>
        <begin position="12"/>
        <end position="30"/>
    </location>
</feature>
<feature type="transmembrane region" description="Helical" evidence="1">
    <location>
        <begin position="239"/>
        <end position="260"/>
    </location>
</feature>
<feature type="transmembrane region" description="Helical" evidence="1">
    <location>
        <begin position="124"/>
        <end position="145"/>
    </location>
</feature>
<feature type="transmembrane region" description="Helical" evidence="1">
    <location>
        <begin position="94"/>
        <end position="115"/>
    </location>
</feature>
<dbReference type="Proteomes" id="UP000486534">
    <property type="component" value="Unassembled WGS sequence"/>
</dbReference>
<feature type="transmembrane region" description="Helical" evidence="1">
    <location>
        <begin position="210"/>
        <end position="232"/>
    </location>
</feature>
<feature type="transmembrane region" description="Helical" evidence="1">
    <location>
        <begin position="69"/>
        <end position="88"/>
    </location>
</feature>
<dbReference type="PANTHER" id="PTHR22911:SF102">
    <property type="entry name" value="MEMBRANE PROTEIN"/>
    <property type="match status" value="1"/>
</dbReference>
<feature type="transmembrane region" description="Helical" evidence="1">
    <location>
        <begin position="36"/>
        <end position="57"/>
    </location>
</feature>
<feature type="transmembrane region" description="Helical" evidence="1">
    <location>
        <begin position="266"/>
        <end position="288"/>
    </location>
</feature>
<accession>A0A7X1PSL3</accession>
<feature type="transmembrane region" description="Helical" evidence="1">
    <location>
        <begin position="151"/>
        <end position="170"/>
    </location>
</feature>
<name>A0A7X1PSL3_9PSED</name>
<evidence type="ECO:0000256" key="1">
    <source>
        <dbReference type="SAM" id="Phobius"/>
    </source>
</evidence>
<dbReference type="AlphaFoldDB" id="A0A7X1PSL3"/>
<dbReference type="RefSeq" id="WP_152899442.1">
    <property type="nucleotide sequence ID" value="NZ_CP191492.1"/>
</dbReference>
<feature type="transmembrane region" description="Helical" evidence="1">
    <location>
        <begin position="182"/>
        <end position="204"/>
    </location>
</feature>
<dbReference type="InterPro" id="IPR037185">
    <property type="entry name" value="EmrE-like"/>
</dbReference>
<organism evidence="3 4">
    <name type="scientific">Pseudomonas piscis</name>
    <dbReference type="NCBI Taxonomy" id="2614538"/>
    <lineage>
        <taxon>Bacteria</taxon>
        <taxon>Pseudomonadati</taxon>
        <taxon>Pseudomonadota</taxon>
        <taxon>Gammaproteobacteria</taxon>
        <taxon>Pseudomonadales</taxon>
        <taxon>Pseudomonadaceae</taxon>
        <taxon>Pseudomonas</taxon>
    </lineage>
</organism>
<dbReference type="InterPro" id="IPR000620">
    <property type="entry name" value="EamA_dom"/>
</dbReference>
<comment type="caution">
    <text evidence="3">The sequence shown here is derived from an EMBL/GenBank/DDBJ whole genome shotgun (WGS) entry which is preliminary data.</text>
</comment>
<dbReference type="EMBL" id="WHUV01000005">
    <property type="protein sequence ID" value="MQA56997.1"/>
    <property type="molecule type" value="Genomic_DNA"/>
</dbReference>
<dbReference type="Pfam" id="PF00892">
    <property type="entry name" value="EamA"/>
    <property type="match status" value="2"/>
</dbReference>
<reference evidence="3 4" key="1">
    <citation type="submission" date="2019-10" db="EMBL/GenBank/DDBJ databases">
        <title>Pseudomonas dajingensis sp. nov., isolated from the profound head ulcers of farmed Murray cod (Maccullochella peelii peelii).</title>
        <authorList>
            <person name="Liu Y."/>
        </authorList>
    </citation>
    <scope>NUCLEOTIDE SEQUENCE [LARGE SCALE GENOMIC DNA]</scope>
    <source>
        <strain evidence="3 4">MC042</strain>
    </source>
</reference>
<sequence>MQTKTRGTLEMLAAMAISGTVGWLVVGSGQAPWVVVFWRCVFGALAMLLACAGLGLLRGLRLSGRQVALIALGGCALMLNWVLLFSAYSQASIAVATVVYNTQPFMLVGLGALLFGERLTPGKLGWLALAFAGMLFIVGARPASGMVGGDYLLGILLALGAAFFYAIAAATTKHLREVPAPLIVLLQMLLGMLLSAPFALASLPAPAGEAWFYLVTIGVIHTGLMSTLLYGAIQRLSTVLVGALSFIYPLVAVLVDWLVFGHRLGWLQVLGGAAILLAAAGLNLGWSLRLRSVREGRATWG</sequence>
<keyword evidence="1" id="KW-1133">Transmembrane helix</keyword>
<keyword evidence="1" id="KW-0812">Transmembrane</keyword>
<evidence type="ECO:0000313" key="3">
    <source>
        <dbReference type="EMBL" id="MQA56997.1"/>
    </source>
</evidence>
<feature type="domain" description="EamA" evidence="2">
    <location>
        <begin position="12"/>
        <end position="138"/>
    </location>
</feature>
<evidence type="ECO:0000259" key="2">
    <source>
        <dbReference type="Pfam" id="PF00892"/>
    </source>
</evidence>
<dbReference type="SUPFAM" id="SSF103481">
    <property type="entry name" value="Multidrug resistance efflux transporter EmrE"/>
    <property type="match status" value="2"/>
</dbReference>
<proteinExistence type="predicted"/>